<keyword evidence="1" id="KW-0812">Transmembrane</keyword>
<name>A0A7W8VF46_9ACTN</name>
<reference evidence="2 3" key="1">
    <citation type="submission" date="2020-08" db="EMBL/GenBank/DDBJ databases">
        <title>Sequencing the genomes of 1000 actinobacteria strains.</title>
        <authorList>
            <person name="Klenk H.-P."/>
        </authorList>
    </citation>
    <scope>NUCLEOTIDE SEQUENCE [LARGE SCALE GENOMIC DNA]</scope>
    <source>
        <strain evidence="2 3">DSM 44551</strain>
    </source>
</reference>
<dbReference type="RefSeq" id="WP_184393788.1">
    <property type="nucleotide sequence ID" value="NZ_BAAAJD010000039.1"/>
</dbReference>
<dbReference type="Proteomes" id="UP000572635">
    <property type="component" value="Unassembled WGS sequence"/>
</dbReference>
<keyword evidence="3" id="KW-1185">Reference proteome</keyword>
<keyword evidence="1" id="KW-0472">Membrane</keyword>
<organism evidence="2 3">
    <name type="scientific">Nocardiopsis composta</name>
    <dbReference type="NCBI Taxonomy" id="157465"/>
    <lineage>
        <taxon>Bacteria</taxon>
        <taxon>Bacillati</taxon>
        <taxon>Actinomycetota</taxon>
        <taxon>Actinomycetes</taxon>
        <taxon>Streptosporangiales</taxon>
        <taxon>Nocardiopsidaceae</taxon>
        <taxon>Nocardiopsis</taxon>
    </lineage>
</organism>
<gene>
    <name evidence="2" type="ORF">HDA36_003832</name>
</gene>
<sequence length="146" mass="15543">MPDNPSEGRPADEYDAAELSIGQLVSEASGGMSRLVRLELEMAKLELARDAKQVGKGSGLFIAAAVFLHLVLVLGSITLGFLFYEVVGLSATLSFLIVTLIYLVVAAILIGVGVLHLRRIKGLQGFGATMADTVALFDRDRPAAER</sequence>
<feature type="transmembrane region" description="Helical" evidence="1">
    <location>
        <begin position="59"/>
        <end position="83"/>
    </location>
</feature>
<protein>
    <submittedName>
        <fullName evidence="2">Amino acid transporter</fullName>
    </submittedName>
</protein>
<proteinExistence type="predicted"/>
<accession>A0A7W8VF46</accession>
<evidence type="ECO:0000313" key="2">
    <source>
        <dbReference type="EMBL" id="MBB5433748.1"/>
    </source>
</evidence>
<dbReference type="Pfam" id="PF07332">
    <property type="entry name" value="Phage_holin_3_6"/>
    <property type="match status" value="1"/>
</dbReference>
<dbReference type="InterPro" id="IPR009937">
    <property type="entry name" value="Phage_holin_3_6"/>
</dbReference>
<feature type="transmembrane region" description="Helical" evidence="1">
    <location>
        <begin position="95"/>
        <end position="117"/>
    </location>
</feature>
<dbReference type="AlphaFoldDB" id="A0A7W8VF46"/>
<evidence type="ECO:0000256" key="1">
    <source>
        <dbReference type="SAM" id="Phobius"/>
    </source>
</evidence>
<evidence type="ECO:0000313" key="3">
    <source>
        <dbReference type="Proteomes" id="UP000572635"/>
    </source>
</evidence>
<keyword evidence="1" id="KW-1133">Transmembrane helix</keyword>
<comment type="caution">
    <text evidence="2">The sequence shown here is derived from an EMBL/GenBank/DDBJ whole genome shotgun (WGS) entry which is preliminary data.</text>
</comment>
<dbReference type="EMBL" id="JACHDB010000001">
    <property type="protein sequence ID" value="MBB5433748.1"/>
    <property type="molecule type" value="Genomic_DNA"/>
</dbReference>